<protein>
    <submittedName>
        <fullName evidence="5">Organic hydroperoxide resistance transcriptional regulator</fullName>
    </submittedName>
</protein>
<proteinExistence type="predicted"/>
<reference evidence="5" key="1">
    <citation type="submission" date="2019-11" db="EMBL/GenBank/DDBJ databases">
        <authorList>
            <person name="Feng L."/>
        </authorList>
    </citation>
    <scope>NUCLEOTIDE SEQUENCE</scope>
    <source>
        <strain evidence="5">BhanseniiLFYP23</strain>
    </source>
</reference>
<name>A0A6N2UCQ4_BLAHA</name>
<organism evidence="5">
    <name type="scientific">Blautia hansenii</name>
    <name type="common">Ruminococcus hansenii</name>
    <dbReference type="NCBI Taxonomy" id="1322"/>
    <lineage>
        <taxon>Bacteria</taxon>
        <taxon>Bacillati</taxon>
        <taxon>Bacillota</taxon>
        <taxon>Clostridia</taxon>
        <taxon>Lachnospirales</taxon>
        <taxon>Lachnospiraceae</taxon>
        <taxon>Blautia</taxon>
    </lineage>
</organism>
<evidence type="ECO:0000256" key="1">
    <source>
        <dbReference type="ARBA" id="ARBA00023015"/>
    </source>
</evidence>
<dbReference type="InterPro" id="IPR036390">
    <property type="entry name" value="WH_DNA-bd_sf"/>
</dbReference>
<keyword evidence="1" id="KW-0805">Transcription regulation</keyword>
<dbReference type="PANTHER" id="PTHR42756">
    <property type="entry name" value="TRANSCRIPTIONAL REGULATOR, MARR"/>
    <property type="match status" value="1"/>
</dbReference>
<evidence type="ECO:0000259" key="4">
    <source>
        <dbReference type="PROSITE" id="PS50995"/>
    </source>
</evidence>
<feature type="domain" description="HTH marR-type" evidence="4">
    <location>
        <begin position="1"/>
        <end position="135"/>
    </location>
</feature>
<dbReference type="InterPro" id="IPR023187">
    <property type="entry name" value="Tscrpt_reg_MarR-type_CS"/>
</dbReference>
<dbReference type="InterPro" id="IPR000835">
    <property type="entry name" value="HTH_MarR-typ"/>
</dbReference>
<dbReference type="PROSITE" id="PS50995">
    <property type="entry name" value="HTH_MARR_2"/>
    <property type="match status" value="1"/>
</dbReference>
<sequence length="150" mass="17265">MENRALGKSIAILHRREQKYMISKMKELGIGYSGYNFLLYLEIHSGSSQKEMCEALAVDEALAVRTMKRLEETGFIIRKKSEKNGRCYEIHLTEKGADTVPKLRTFLFQWWSQVTQCLTGEEKDILLSSLEKMAVQSEDVLKDIEEKKGV</sequence>
<dbReference type="SUPFAM" id="SSF46785">
    <property type="entry name" value="Winged helix' DNA-binding domain"/>
    <property type="match status" value="1"/>
</dbReference>
<evidence type="ECO:0000256" key="3">
    <source>
        <dbReference type="ARBA" id="ARBA00023163"/>
    </source>
</evidence>
<dbReference type="Gene3D" id="1.10.10.10">
    <property type="entry name" value="Winged helix-like DNA-binding domain superfamily/Winged helix DNA-binding domain"/>
    <property type="match status" value="1"/>
</dbReference>
<evidence type="ECO:0000256" key="2">
    <source>
        <dbReference type="ARBA" id="ARBA00023125"/>
    </source>
</evidence>
<dbReference type="PROSITE" id="PS01117">
    <property type="entry name" value="HTH_MARR_1"/>
    <property type="match status" value="1"/>
</dbReference>
<dbReference type="RefSeq" id="WP_003019535.1">
    <property type="nucleotide sequence ID" value="NZ_CACRSY010000014.1"/>
</dbReference>
<dbReference type="SMART" id="SM00347">
    <property type="entry name" value="HTH_MARR"/>
    <property type="match status" value="1"/>
</dbReference>
<dbReference type="GO" id="GO:0003700">
    <property type="term" value="F:DNA-binding transcription factor activity"/>
    <property type="evidence" value="ECO:0007669"/>
    <property type="project" value="InterPro"/>
</dbReference>
<dbReference type="PRINTS" id="PR00598">
    <property type="entry name" value="HTHMARR"/>
</dbReference>
<dbReference type="Pfam" id="PF12802">
    <property type="entry name" value="MarR_2"/>
    <property type="match status" value="1"/>
</dbReference>
<accession>A0A6N2UCQ4</accession>
<gene>
    <name evidence="5" type="primary">ohrR</name>
    <name evidence="5" type="ORF">BHLFYP23_00372</name>
</gene>
<evidence type="ECO:0000313" key="5">
    <source>
        <dbReference type="EMBL" id="VYT15550.1"/>
    </source>
</evidence>
<dbReference type="PANTHER" id="PTHR42756:SF2">
    <property type="entry name" value="MARR FAMILY REGULATORY PROTEIN"/>
    <property type="match status" value="1"/>
</dbReference>
<dbReference type="EMBL" id="CACRSY010000014">
    <property type="protein sequence ID" value="VYT15550.1"/>
    <property type="molecule type" value="Genomic_DNA"/>
</dbReference>
<dbReference type="GO" id="GO:0003677">
    <property type="term" value="F:DNA binding"/>
    <property type="evidence" value="ECO:0007669"/>
    <property type="project" value="UniProtKB-KW"/>
</dbReference>
<dbReference type="InterPro" id="IPR036388">
    <property type="entry name" value="WH-like_DNA-bd_sf"/>
</dbReference>
<keyword evidence="2" id="KW-0238">DNA-binding</keyword>
<dbReference type="AlphaFoldDB" id="A0A6N2UCQ4"/>
<keyword evidence="3" id="KW-0804">Transcription</keyword>